<dbReference type="Gene3D" id="2.150.10.10">
    <property type="entry name" value="Serralysin-like metalloprotease, C-terminal"/>
    <property type="match status" value="2"/>
</dbReference>
<evidence type="ECO:0000256" key="2">
    <source>
        <dbReference type="ARBA" id="ARBA00022525"/>
    </source>
</evidence>
<name>A0AAE5BV89_9RHOB</name>
<dbReference type="GO" id="GO:0005509">
    <property type="term" value="F:calcium ion binding"/>
    <property type="evidence" value="ECO:0007669"/>
    <property type="project" value="InterPro"/>
</dbReference>
<accession>A0AAE5BV89</accession>
<dbReference type="GO" id="GO:0005576">
    <property type="term" value="C:extracellular region"/>
    <property type="evidence" value="ECO:0007669"/>
    <property type="project" value="UniProtKB-SubCell"/>
</dbReference>
<comment type="subcellular location">
    <subcellularLocation>
        <location evidence="1">Secreted</location>
    </subcellularLocation>
</comment>
<keyword evidence="2" id="KW-0964">Secreted</keyword>
<dbReference type="PANTHER" id="PTHR38340">
    <property type="entry name" value="S-LAYER PROTEIN"/>
    <property type="match status" value="1"/>
</dbReference>
<keyword evidence="4" id="KW-1185">Reference proteome</keyword>
<protein>
    <recommendedName>
        <fullName evidence="5">Calcium-binding protein</fullName>
    </recommendedName>
</protein>
<dbReference type="PANTHER" id="PTHR38340:SF1">
    <property type="entry name" value="S-LAYER PROTEIN"/>
    <property type="match status" value="1"/>
</dbReference>
<evidence type="ECO:0000313" key="3">
    <source>
        <dbReference type="EMBL" id="NBZ86988.1"/>
    </source>
</evidence>
<evidence type="ECO:0000256" key="1">
    <source>
        <dbReference type="ARBA" id="ARBA00004613"/>
    </source>
</evidence>
<dbReference type="PRINTS" id="PR00313">
    <property type="entry name" value="CABNDNGRPT"/>
</dbReference>
<dbReference type="InterPro" id="IPR001343">
    <property type="entry name" value="Hemolysn_Ca-bd"/>
</dbReference>
<evidence type="ECO:0008006" key="5">
    <source>
        <dbReference type="Google" id="ProtNLM"/>
    </source>
</evidence>
<dbReference type="InterPro" id="IPR011049">
    <property type="entry name" value="Serralysin-like_metalloprot_C"/>
</dbReference>
<dbReference type="Proteomes" id="UP001193501">
    <property type="component" value="Unassembled WGS sequence"/>
</dbReference>
<dbReference type="InterPro" id="IPR018511">
    <property type="entry name" value="Hemolysin-typ_Ca-bd_CS"/>
</dbReference>
<reference evidence="3" key="1">
    <citation type="submission" date="2020-01" db="EMBL/GenBank/DDBJ databases">
        <authorList>
            <person name="Chen W.-M."/>
        </authorList>
    </citation>
    <scope>NUCLEOTIDE SEQUENCE</scope>
    <source>
        <strain evidence="3">CYK-10</strain>
    </source>
</reference>
<sequence>MTVFTGTANTDNFVGAADVADTFNFSFANLSGSDTVDGGAGSGDILRLTSAGTVTAALLANKSGLEQINLSAAGNDLTLDTVFLAANGGRFTIQGNDIGNAVSIFSTGPMVVTYRAFGGGDTVTGGQGREIIEASAAIFGDLGEGDDILRLGNIAASGGTLRGGIGDDRLEILAGGAWNVASYAGFEEVILSKATTLTMAAEVGQSLEGSVARDVITLGAAGQTVHADLGDDEVRVTSTTLAGAFLNGGGQVNRDVLVLEGGGNFNLRSGAIVTGFERVVVGDGSGNTSSTVIFGANQTDIVLRNGGSFNLSNNAATVVQGSRFTDTVFLGASGQVVDMGGGADLVGVTVIHLMGGAMISGGRGYDRIGLLSGGVLDMTQSGTVVGVEALNLNYATTLIGNDSITEIQGSSVADDISSRARFAQIFGNAGADIFRVWGQGQAMIGGTGADIFEIRAASLGSLGNQALGFIGGNAVNDIFDTENDVLVLGNGAEGAGFFELDLAPYEVGGIDRINFNLTSYSQGVLRLDDQVVGFADGDRDGLRGDLWITGLSSSGDTLIDGSLVTGSRRLVVNVGSSGFSGKDTMLGGAGNDFFNGAAGNDLLNGGGGADTLRGFDGDDTLLGGAGNDSLFGDAGRDSYTGGAGGDILDLATSFTESINTVIYTSANDGTADLDPGIVTEAQADKIMFFDPARDFFVFDRSDLGLNAGGVTRVAANGAWNPSSAAVFLFESDTGSADTILADNFVSMADLFTFNADNFSVTGSAPGSTAILFISNAETSAVRRTGIYHWIDDGDGLLEGGDTIRLLGIVQGVTANQIVNVQIFD</sequence>
<dbReference type="InterPro" id="IPR050557">
    <property type="entry name" value="RTX_toxin/Mannuronan_C5-epim"/>
</dbReference>
<dbReference type="Pfam" id="PF00353">
    <property type="entry name" value="HemolysinCabind"/>
    <property type="match status" value="2"/>
</dbReference>
<evidence type="ECO:0000313" key="4">
    <source>
        <dbReference type="Proteomes" id="UP001193501"/>
    </source>
</evidence>
<dbReference type="EMBL" id="JAABNR010000004">
    <property type="protein sequence ID" value="NBZ86988.1"/>
    <property type="molecule type" value="Genomic_DNA"/>
</dbReference>
<dbReference type="AlphaFoldDB" id="A0AAE5BV89"/>
<proteinExistence type="predicted"/>
<dbReference type="SUPFAM" id="SSF51120">
    <property type="entry name" value="beta-Roll"/>
    <property type="match status" value="1"/>
</dbReference>
<dbReference type="PROSITE" id="PS00330">
    <property type="entry name" value="HEMOLYSIN_CALCIUM"/>
    <property type="match status" value="1"/>
</dbReference>
<comment type="caution">
    <text evidence="3">The sequence shown here is derived from an EMBL/GenBank/DDBJ whole genome shotgun (WGS) entry which is preliminary data.</text>
</comment>
<gene>
    <name evidence="3" type="ORF">GV832_05290</name>
</gene>
<organism evidence="3 4">
    <name type="scientific">Stagnihabitans tardus</name>
    <dbReference type="NCBI Taxonomy" id="2699202"/>
    <lineage>
        <taxon>Bacteria</taxon>
        <taxon>Pseudomonadati</taxon>
        <taxon>Pseudomonadota</taxon>
        <taxon>Alphaproteobacteria</taxon>
        <taxon>Rhodobacterales</taxon>
        <taxon>Paracoccaceae</taxon>
        <taxon>Stagnihabitans</taxon>
    </lineage>
</organism>
<dbReference type="RefSeq" id="WP_168773801.1">
    <property type="nucleotide sequence ID" value="NZ_JAABNR010000004.1"/>
</dbReference>